<sequence>MVTTVITAVAAARRHTNGSEDNCEDDGGPRLSGPLRKLRRQSSRLRNLLPLLGGTGGIGTEARGNIPKIEATDKACAIASEGTACLPAC</sequence>
<feature type="region of interest" description="Disordered" evidence="1">
    <location>
        <begin position="13"/>
        <end position="35"/>
    </location>
</feature>
<evidence type="ECO:0000313" key="3">
    <source>
        <dbReference type="Proteomes" id="UP000075903"/>
    </source>
</evidence>
<keyword evidence="3" id="KW-1185">Reference proteome</keyword>
<protein>
    <submittedName>
        <fullName evidence="2">Uncharacterized protein</fullName>
    </submittedName>
</protein>
<evidence type="ECO:0000313" key="2">
    <source>
        <dbReference type="EnsemblMetazoa" id="AMEM009716-PA"/>
    </source>
</evidence>
<organism evidence="2 3">
    <name type="scientific">Anopheles merus</name>
    <name type="common">Mosquito</name>
    <dbReference type="NCBI Taxonomy" id="30066"/>
    <lineage>
        <taxon>Eukaryota</taxon>
        <taxon>Metazoa</taxon>
        <taxon>Ecdysozoa</taxon>
        <taxon>Arthropoda</taxon>
        <taxon>Hexapoda</taxon>
        <taxon>Insecta</taxon>
        <taxon>Pterygota</taxon>
        <taxon>Neoptera</taxon>
        <taxon>Endopterygota</taxon>
        <taxon>Diptera</taxon>
        <taxon>Nematocera</taxon>
        <taxon>Culicoidea</taxon>
        <taxon>Culicidae</taxon>
        <taxon>Anophelinae</taxon>
        <taxon>Anopheles</taxon>
    </lineage>
</organism>
<reference evidence="2" key="1">
    <citation type="submission" date="2020-05" db="UniProtKB">
        <authorList>
            <consortium name="EnsemblMetazoa"/>
        </authorList>
    </citation>
    <scope>IDENTIFICATION</scope>
    <source>
        <strain evidence="2">MAF</strain>
    </source>
</reference>
<dbReference type="EnsemblMetazoa" id="AMEM009716-RA">
    <property type="protein sequence ID" value="AMEM009716-PA"/>
    <property type="gene ID" value="AMEM009716"/>
</dbReference>
<evidence type="ECO:0000256" key="1">
    <source>
        <dbReference type="SAM" id="MobiDB-lite"/>
    </source>
</evidence>
<dbReference type="VEuPathDB" id="VectorBase:AMEM009716"/>
<proteinExistence type="predicted"/>
<dbReference type="Proteomes" id="UP000075903">
    <property type="component" value="Unassembled WGS sequence"/>
</dbReference>
<accession>A0A182V6L0</accession>
<dbReference type="AlphaFoldDB" id="A0A182V6L0"/>
<name>A0A182V6L0_ANOME</name>